<dbReference type="Proteomes" id="UP000494116">
    <property type="component" value="Unassembled WGS sequence"/>
</dbReference>
<gene>
    <name evidence="1" type="ORF">LMG1873_05346</name>
</gene>
<protein>
    <submittedName>
        <fullName evidence="1">Uncharacterized protein</fullName>
    </submittedName>
</protein>
<comment type="caution">
    <text evidence="1">The sequence shown here is derived from an EMBL/GenBank/DDBJ whole genome shotgun (WGS) entry which is preliminary data.</text>
</comment>
<sequence length="227" mass="24924">MPLEPLHLVGSHASRICSVSVSARKPAEHIAQIRDAKSVRIDVDEVMPPPARFPIGLREHQAVFLRVTPKRGVGRFLKYATHGVHFAGQRRDGVAVQGPTAKWRTVSREIACGSPNPDLRHFGDEDGSDVGRWQVVQGHNWYAGVQLRLQTGNTRDIGTGECQIAHCGDLGNGFKCRNRLNLPSRPPGGNGRPGGVVLRHHLRNRHGRVRPGFVQLAQPNARGATRI</sequence>
<organism evidence="1 2">
    <name type="scientific">Achromobacter piechaudii</name>
    <dbReference type="NCBI Taxonomy" id="72556"/>
    <lineage>
        <taxon>Bacteria</taxon>
        <taxon>Pseudomonadati</taxon>
        <taxon>Pseudomonadota</taxon>
        <taxon>Betaproteobacteria</taxon>
        <taxon>Burkholderiales</taxon>
        <taxon>Alcaligenaceae</taxon>
        <taxon>Achromobacter</taxon>
    </lineage>
</organism>
<dbReference type="EMBL" id="CADIJS010000006">
    <property type="protein sequence ID" value="CAB3737038.1"/>
    <property type="molecule type" value="Genomic_DNA"/>
</dbReference>
<keyword evidence="2" id="KW-1185">Reference proteome</keyword>
<evidence type="ECO:0000313" key="1">
    <source>
        <dbReference type="EMBL" id="CAB3737038.1"/>
    </source>
</evidence>
<accession>A0ABM8L4Q6</accession>
<proteinExistence type="predicted"/>
<evidence type="ECO:0000313" key="2">
    <source>
        <dbReference type="Proteomes" id="UP000494116"/>
    </source>
</evidence>
<name>A0ABM8L4Q6_9BURK</name>
<reference evidence="1 2" key="1">
    <citation type="submission" date="2020-04" db="EMBL/GenBank/DDBJ databases">
        <authorList>
            <person name="De Canck E."/>
        </authorList>
    </citation>
    <scope>NUCLEOTIDE SEQUENCE [LARGE SCALE GENOMIC DNA]</scope>
    <source>
        <strain evidence="1 2">LMG 1873</strain>
    </source>
</reference>